<keyword evidence="14" id="KW-1133">Transmembrane helix</keyword>
<sequence length="645" mass="73182">MVIDDDEDDDNQPENYIWQSFDHPGDTFLPGMKFGRNLKRGIVTNLTSWKSNDDPSRGSFMVYMNFNGLPQAYQNNGDGSHTSSIYKLEYISNEREIYTRFEILMDSLLTRLTVTPTGNAGRFTWVNGTQKWFEFSSLNVDSCEGYAMCEVYAACNTTQGTTPCGCLEGFAPKSRAEWEMLNWTSGCQREVALDCGSREGFQRYQFIMVPDTKRSWYDTNMTLEECDGKCRNECNCTAYATLDVKYGTGCLLWYGELIDMRAIPRDGTNLNTHLRLRWTRSRRIDAIHGRLFCNEDLSNGADSYSSSTKEDERASGNPKKMIIIIIPAILGLVILVGLLFLIIRKRKRKQKETNGPIVDKDVLDLPMFTLATLVVATNNFLINNKLGQGGFGPVYKGVLKDGREVAVKRLSVSSSQGVAEFKNEVIFISRLQHRNLVKILGYCFEGQEKMLIYEYMPNKGLDLFLFHETKSKTLGWLQRLHIVNGIARGMLYLHQDSRLRIIHRDLKAANILLDHDMNPKISDFGLARSFGGNETTTNTRRVVGTYGYMSPEYAGKGIFSVKSDVFSFGVLMLEIMSGIPNRHNLIGNAWRLYKEGKALELVDSSLIESDYTFKMLRSIQVGLLCVQNNQEDRPNMSIVVIMLTC</sequence>
<dbReference type="PROSITE" id="PS00108">
    <property type="entry name" value="PROTEIN_KINASE_ST"/>
    <property type="match status" value="1"/>
</dbReference>
<reference evidence="17" key="1">
    <citation type="submission" date="2023-03" db="EMBL/GenBank/DDBJ databases">
        <title>Chromosome-scale reference genome and RAD-based genetic map of yellow starthistle (Centaurea solstitialis) reveal putative structural variation and QTLs associated with invader traits.</title>
        <authorList>
            <person name="Reatini B."/>
            <person name="Cang F.A."/>
            <person name="Jiang Q."/>
            <person name="Mckibben M.T.W."/>
            <person name="Barker M.S."/>
            <person name="Rieseberg L.H."/>
            <person name="Dlugosch K.M."/>
        </authorList>
    </citation>
    <scope>NUCLEOTIDE SEQUENCE</scope>
    <source>
        <strain evidence="17">CAN-66</strain>
        <tissue evidence="17">Leaf</tissue>
    </source>
</reference>
<keyword evidence="8" id="KW-0418">Kinase</keyword>
<dbReference type="GO" id="GO:0005886">
    <property type="term" value="C:plasma membrane"/>
    <property type="evidence" value="ECO:0007669"/>
    <property type="project" value="UniProtKB-SubCell"/>
</dbReference>
<keyword evidence="14" id="KW-0472">Membrane</keyword>
<dbReference type="EMBL" id="JARYMX010000002">
    <property type="protein sequence ID" value="KAJ9563228.1"/>
    <property type="molecule type" value="Genomic_DNA"/>
</dbReference>
<keyword evidence="4" id="KW-0723">Serine/threonine-protein kinase</keyword>
<dbReference type="AlphaFoldDB" id="A0AA38U674"/>
<dbReference type="InterPro" id="IPR003609">
    <property type="entry name" value="Pan_app"/>
</dbReference>
<dbReference type="GO" id="GO:0005524">
    <property type="term" value="F:ATP binding"/>
    <property type="evidence" value="ECO:0007669"/>
    <property type="project" value="UniProtKB-KW"/>
</dbReference>
<accession>A0AA38U674</accession>
<dbReference type="Proteomes" id="UP001172457">
    <property type="component" value="Chromosome 2"/>
</dbReference>
<evidence type="ECO:0000259" key="16">
    <source>
        <dbReference type="PROSITE" id="PS50948"/>
    </source>
</evidence>
<evidence type="ECO:0000256" key="2">
    <source>
        <dbReference type="ARBA" id="ARBA00012513"/>
    </source>
</evidence>
<dbReference type="FunFam" id="1.10.510.10:FF:000060">
    <property type="entry name" value="G-type lectin S-receptor-like serine/threonine-protein kinase"/>
    <property type="match status" value="1"/>
</dbReference>
<dbReference type="PANTHER" id="PTHR27002">
    <property type="entry name" value="RECEPTOR-LIKE SERINE/THREONINE-PROTEIN KINASE SD1-8"/>
    <property type="match status" value="1"/>
</dbReference>
<dbReference type="PROSITE" id="PS50011">
    <property type="entry name" value="PROTEIN_KINASE_DOM"/>
    <property type="match status" value="1"/>
</dbReference>
<dbReference type="CDD" id="cd01098">
    <property type="entry name" value="PAN_AP_plant"/>
    <property type="match status" value="1"/>
</dbReference>
<evidence type="ECO:0000256" key="12">
    <source>
        <dbReference type="ARBA" id="ARBA00047899"/>
    </source>
</evidence>
<keyword evidence="9" id="KW-0067">ATP-binding</keyword>
<keyword evidence="18" id="KW-1185">Reference proteome</keyword>
<evidence type="ECO:0000256" key="14">
    <source>
        <dbReference type="SAM" id="Phobius"/>
    </source>
</evidence>
<evidence type="ECO:0000256" key="3">
    <source>
        <dbReference type="ARBA" id="ARBA00022475"/>
    </source>
</evidence>
<comment type="catalytic activity">
    <reaction evidence="12">
        <text>L-threonyl-[protein] + ATP = O-phospho-L-threonyl-[protein] + ADP + H(+)</text>
        <dbReference type="Rhea" id="RHEA:46608"/>
        <dbReference type="Rhea" id="RHEA-COMP:11060"/>
        <dbReference type="Rhea" id="RHEA-COMP:11605"/>
        <dbReference type="ChEBI" id="CHEBI:15378"/>
        <dbReference type="ChEBI" id="CHEBI:30013"/>
        <dbReference type="ChEBI" id="CHEBI:30616"/>
        <dbReference type="ChEBI" id="CHEBI:61977"/>
        <dbReference type="ChEBI" id="CHEBI:456216"/>
        <dbReference type="EC" id="2.7.11.1"/>
    </reaction>
</comment>
<dbReference type="EC" id="2.7.11.1" evidence="2"/>
<dbReference type="InterPro" id="IPR011009">
    <property type="entry name" value="Kinase-like_dom_sf"/>
</dbReference>
<dbReference type="InterPro" id="IPR008271">
    <property type="entry name" value="Ser/Thr_kinase_AS"/>
</dbReference>
<dbReference type="Pfam" id="PF08276">
    <property type="entry name" value="PAN_2"/>
    <property type="match status" value="1"/>
</dbReference>
<dbReference type="InterPro" id="IPR001245">
    <property type="entry name" value="Ser-Thr/Tyr_kinase_cat_dom"/>
</dbReference>
<dbReference type="SUPFAM" id="SSF51110">
    <property type="entry name" value="alpha-D-mannose-specific plant lectins"/>
    <property type="match status" value="1"/>
</dbReference>
<protein>
    <recommendedName>
        <fullName evidence="2">non-specific serine/threonine protein kinase</fullName>
        <ecNumber evidence="2">2.7.11.1</ecNumber>
    </recommendedName>
</protein>
<dbReference type="SUPFAM" id="SSF56112">
    <property type="entry name" value="Protein kinase-like (PK-like)"/>
    <property type="match status" value="1"/>
</dbReference>
<dbReference type="SMART" id="SM00473">
    <property type="entry name" value="PAN_AP"/>
    <property type="match status" value="1"/>
</dbReference>
<evidence type="ECO:0000256" key="1">
    <source>
        <dbReference type="ARBA" id="ARBA00004251"/>
    </source>
</evidence>
<organism evidence="17 18">
    <name type="scientific">Centaurea solstitialis</name>
    <name type="common">yellow star-thistle</name>
    <dbReference type="NCBI Taxonomy" id="347529"/>
    <lineage>
        <taxon>Eukaryota</taxon>
        <taxon>Viridiplantae</taxon>
        <taxon>Streptophyta</taxon>
        <taxon>Embryophyta</taxon>
        <taxon>Tracheophyta</taxon>
        <taxon>Spermatophyta</taxon>
        <taxon>Magnoliopsida</taxon>
        <taxon>eudicotyledons</taxon>
        <taxon>Gunneridae</taxon>
        <taxon>Pentapetalae</taxon>
        <taxon>asterids</taxon>
        <taxon>campanulids</taxon>
        <taxon>Asterales</taxon>
        <taxon>Asteraceae</taxon>
        <taxon>Carduoideae</taxon>
        <taxon>Cardueae</taxon>
        <taxon>Centaureinae</taxon>
        <taxon>Centaurea</taxon>
    </lineage>
</organism>
<dbReference type="FunFam" id="3.30.200.20:FF:000195">
    <property type="entry name" value="G-type lectin S-receptor-like serine/threonine-protein kinase"/>
    <property type="match status" value="1"/>
</dbReference>
<comment type="catalytic activity">
    <reaction evidence="13">
        <text>L-seryl-[protein] + ATP = O-phospho-L-seryl-[protein] + ADP + H(+)</text>
        <dbReference type="Rhea" id="RHEA:17989"/>
        <dbReference type="Rhea" id="RHEA-COMP:9863"/>
        <dbReference type="Rhea" id="RHEA-COMP:11604"/>
        <dbReference type="ChEBI" id="CHEBI:15378"/>
        <dbReference type="ChEBI" id="CHEBI:29999"/>
        <dbReference type="ChEBI" id="CHEBI:30616"/>
        <dbReference type="ChEBI" id="CHEBI:83421"/>
        <dbReference type="ChEBI" id="CHEBI:456216"/>
        <dbReference type="EC" id="2.7.11.1"/>
    </reaction>
</comment>
<dbReference type="PANTHER" id="PTHR27002:SF932">
    <property type="entry name" value="RECEPTOR-LIKE SERINE_THREONINE-PROTEIN KINASE"/>
    <property type="match status" value="1"/>
</dbReference>
<evidence type="ECO:0000256" key="11">
    <source>
        <dbReference type="ARBA" id="ARBA00023180"/>
    </source>
</evidence>
<evidence type="ECO:0000313" key="18">
    <source>
        <dbReference type="Proteomes" id="UP001172457"/>
    </source>
</evidence>
<dbReference type="SMART" id="SM00220">
    <property type="entry name" value="S_TKc"/>
    <property type="match status" value="1"/>
</dbReference>
<evidence type="ECO:0000256" key="6">
    <source>
        <dbReference type="ARBA" id="ARBA00022729"/>
    </source>
</evidence>
<comment type="caution">
    <text evidence="17">The sequence shown here is derived from an EMBL/GenBank/DDBJ whole genome shotgun (WGS) entry which is preliminary data.</text>
</comment>
<feature type="domain" description="Protein kinase" evidence="15">
    <location>
        <begin position="380"/>
        <end position="645"/>
    </location>
</feature>
<keyword evidence="10" id="KW-1015">Disulfide bond</keyword>
<dbReference type="CDD" id="cd14066">
    <property type="entry name" value="STKc_IRAK"/>
    <property type="match status" value="1"/>
</dbReference>
<proteinExistence type="predicted"/>
<evidence type="ECO:0000313" key="17">
    <source>
        <dbReference type="EMBL" id="KAJ9563228.1"/>
    </source>
</evidence>
<feature type="transmembrane region" description="Helical" evidence="14">
    <location>
        <begin position="321"/>
        <end position="343"/>
    </location>
</feature>
<dbReference type="Pfam" id="PF00954">
    <property type="entry name" value="S_locus_glycop"/>
    <property type="match status" value="1"/>
</dbReference>
<dbReference type="Pfam" id="PF07714">
    <property type="entry name" value="PK_Tyr_Ser-Thr"/>
    <property type="match status" value="1"/>
</dbReference>
<dbReference type="Gene3D" id="1.10.510.10">
    <property type="entry name" value="Transferase(Phosphotransferase) domain 1"/>
    <property type="match status" value="1"/>
</dbReference>
<dbReference type="Pfam" id="PF01453">
    <property type="entry name" value="B_lectin"/>
    <property type="match status" value="1"/>
</dbReference>
<evidence type="ECO:0000256" key="10">
    <source>
        <dbReference type="ARBA" id="ARBA00023157"/>
    </source>
</evidence>
<evidence type="ECO:0000256" key="8">
    <source>
        <dbReference type="ARBA" id="ARBA00022777"/>
    </source>
</evidence>
<dbReference type="InterPro" id="IPR000719">
    <property type="entry name" value="Prot_kinase_dom"/>
</dbReference>
<keyword evidence="14" id="KW-0812">Transmembrane</keyword>
<feature type="domain" description="Apple" evidence="16">
    <location>
        <begin position="195"/>
        <end position="275"/>
    </location>
</feature>
<evidence type="ECO:0000259" key="15">
    <source>
        <dbReference type="PROSITE" id="PS50011"/>
    </source>
</evidence>
<keyword evidence="3" id="KW-1003">Cell membrane</keyword>
<dbReference type="GO" id="GO:0048544">
    <property type="term" value="P:recognition of pollen"/>
    <property type="evidence" value="ECO:0007669"/>
    <property type="project" value="InterPro"/>
</dbReference>
<evidence type="ECO:0000256" key="7">
    <source>
        <dbReference type="ARBA" id="ARBA00022741"/>
    </source>
</evidence>
<dbReference type="InterPro" id="IPR000858">
    <property type="entry name" value="S_locus_glycoprot_dom"/>
</dbReference>
<dbReference type="InterPro" id="IPR001480">
    <property type="entry name" value="Bulb-type_lectin_dom"/>
</dbReference>
<keyword evidence="7" id="KW-0547">Nucleotide-binding</keyword>
<dbReference type="InterPro" id="IPR036426">
    <property type="entry name" value="Bulb-type_lectin_dom_sf"/>
</dbReference>
<evidence type="ECO:0000256" key="9">
    <source>
        <dbReference type="ARBA" id="ARBA00022840"/>
    </source>
</evidence>
<dbReference type="GO" id="GO:0004674">
    <property type="term" value="F:protein serine/threonine kinase activity"/>
    <property type="evidence" value="ECO:0007669"/>
    <property type="project" value="UniProtKB-KW"/>
</dbReference>
<dbReference type="PROSITE" id="PS50948">
    <property type="entry name" value="PAN"/>
    <property type="match status" value="1"/>
</dbReference>
<keyword evidence="5" id="KW-0808">Transferase</keyword>
<dbReference type="Gene3D" id="3.30.200.20">
    <property type="entry name" value="Phosphorylase Kinase, domain 1"/>
    <property type="match status" value="1"/>
</dbReference>
<gene>
    <name evidence="17" type="ORF">OSB04_008388</name>
</gene>
<evidence type="ECO:0000256" key="5">
    <source>
        <dbReference type="ARBA" id="ARBA00022679"/>
    </source>
</evidence>
<comment type="subcellular location">
    <subcellularLocation>
        <location evidence="1">Cell membrane</location>
        <topology evidence="1">Single-pass type I membrane protein</topology>
    </subcellularLocation>
</comment>
<evidence type="ECO:0000256" key="4">
    <source>
        <dbReference type="ARBA" id="ARBA00022527"/>
    </source>
</evidence>
<keyword evidence="6" id="KW-0732">Signal</keyword>
<keyword evidence="11" id="KW-0325">Glycoprotein</keyword>
<name>A0AA38U674_9ASTR</name>
<evidence type="ECO:0000256" key="13">
    <source>
        <dbReference type="ARBA" id="ARBA00048679"/>
    </source>
</evidence>